<evidence type="ECO:0000256" key="5">
    <source>
        <dbReference type="SAM" id="Phobius"/>
    </source>
</evidence>
<dbReference type="PANTHER" id="PTHR30417">
    <property type="entry name" value="N-ACETYLMURAMOYL-L-ALANINE AMIDASE AMID"/>
    <property type="match status" value="1"/>
</dbReference>
<evidence type="ECO:0000259" key="6">
    <source>
        <dbReference type="Pfam" id="PF01510"/>
    </source>
</evidence>
<dbReference type="InterPro" id="IPR036505">
    <property type="entry name" value="Amidase/PGRP_sf"/>
</dbReference>
<proteinExistence type="predicted"/>
<protein>
    <recommendedName>
        <fullName evidence="2">N-acetylmuramoyl-L-alanine amidase</fullName>
        <ecNumber evidence="2">3.5.1.28</ecNumber>
    </recommendedName>
</protein>
<comment type="catalytic activity">
    <reaction evidence="1">
        <text>Hydrolyzes the link between N-acetylmuramoyl residues and L-amino acid residues in certain cell-wall glycopeptides.</text>
        <dbReference type="EC" id="3.5.1.28"/>
    </reaction>
</comment>
<feature type="transmembrane region" description="Helical" evidence="5">
    <location>
        <begin position="12"/>
        <end position="33"/>
    </location>
</feature>
<evidence type="ECO:0000256" key="4">
    <source>
        <dbReference type="ARBA" id="ARBA00023316"/>
    </source>
</evidence>
<dbReference type="InterPro" id="IPR002502">
    <property type="entry name" value="Amidase_domain"/>
</dbReference>
<dbReference type="EC" id="3.5.1.28" evidence="2"/>
<dbReference type="AlphaFoldDB" id="A0A914VDN1"/>
<dbReference type="Gene3D" id="3.40.80.10">
    <property type="entry name" value="Peptidoglycan recognition protein-like"/>
    <property type="match status" value="1"/>
</dbReference>
<evidence type="ECO:0000313" key="8">
    <source>
        <dbReference type="WBParaSite" id="PSAMB.scaffold1844size27364.g15196.t1"/>
    </source>
</evidence>
<keyword evidence="4" id="KW-0961">Cell wall biogenesis/degradation</keyword>
<dbReference type="InterPro" id="IPR051206">
    <property type="entry name" value="NAMLAA_amidase_2"/>
</dbReference>
<keyword evidence="7" id="KW-1185">Reference proteome</keyword>
<evidence type="ECO:0000256" key="1">
    <source>
        <dbReference type="ARBA" id="ARBA00001561"/>
    </source>
</evidence>
<keyword evidence="5" id="KW-0472">Membrane</keyword>
<keyword evidence="3" id="KW-0378">Hydrolase</keyword>
<keyword evidence="5" id="KW-1133">Transmembrane helix</keyword>
<dbReference type="Proteomes" id="UP000887566">
    <property type="component" value="Unplaced"/>
</dbReference>
<evidence type="ECO:0000256" key="3">
    <source>
        <dbReference type="ARBA" id="ARBA00022801"/>
    </source>
</evidence>
<dbReference type="GO" id="GO:0008745">
    <property type="term" value="F:N-acetylmuramoyl-L-alanine amidase activity"/>
    <property type="evidence" value="ECO:0007669"/>
    <property type="project" value="UniProtKB-EC"/>
</dbReference>
<dbReference type="GO" id="GO:0009254">
    <property type="term" value="P:peptidoglycan turnover"/>
    <property type="evidence" value="ECO:0007669"/>
    <property type="project" value="TreeGrafter"/>
</dbReference>
<evidence type="ECO:0000313" key="7">
    <source>
        <dbReference type="Proteomes" id="UP000887566"/>
    </source>
</evidence>
<organism evidence="7 8">
    <name type="scientific">Plectus sambesii</name>
    <dbReference type="NCBI Taxonomy" id="2011161"/>
    <lineage>
        <taxon>Eukaryota</taxon>
        <taxon>Metazoa</taxon>
        <taxon>Ecdysozoa</taxon>
        <taxon>Nematoda</taxon>
        <taxon>Chromadorea</taxon>
        <taxon>Plectida</taxon>
        <taxon>Plectina</taxon>
        <taxon>Plectoidea</taxon>
        <taxon>Plectidae</taxon>
        <taxon>Plectus</taxon>
    </lineage>
</organism>
<dbReference type="GO" id="GO:0009253">
    <property type="term" value="P:peptidoglycan catabolic process"/>
    <property type="evidence" value="ECO:0007669"/>
    <property type="project" value="InterPro"/>
</dbReference>
<dbReference type="SUPFAM" id="SSF55846">
    <property type="entry name" value="N-acetylmuramoyl-L-alanine amidase-like"/>
    <property type="match status" value="1"/>
</dbReference>
<feature type="domain" description="N-acetylmuramoyl-L-alanine amidase" evidence="6">
    <location>
        <begin position="66"/>
        <end position="120"/>
    </location>
</feature>
<reference evidence="8" key="1">
    <citation type="submission" date="2022-11" db="UniProtKB">
        <authorList>
            <consortium name="WormBaseParasite"/>
        </authorList>
    </citation>
    <scope>IDENTIFICATION</scope>
</reference>
<name>A0A914VDN1_9BILA</name>
<dbReference type="PANTHER" id="PTHR30417:SF1">
    <property type="entry name" value="N-ACETYLMURAMOYL-L-ALANINE AMIDASE AMID"/>
    <property type="match status" value="1"/>
</dbReference>
<sequence>MGVMKHTSTVYIGLLAVLLIFVIATLVLSVIVLTKANKQTSATICDTTQSPPDNVVDWRSRSTYHQHRIQVVVLHDTVTASAEETVNVLNKQNLSVHYIVEKNGVVYYLVDESERAYHAGLFHGLLRAHA</sequence>
<dbReference type="Pfam" id="PF01510">
    <property type="entry name" value="Amidase_2"/>
    <property type="match status" value="1"/>
</dbReference>
<evidence type="ECO:0000256" key="2">
    <source>
        <dbReference type="ARBA" id="ARBA00011901"/>
    </source>
</evidence>
<keyword evidence="5" id="KW-0812">Transmembrane</keyword>
<dbReference type="GO" id="GO:0071555">
    <property type="term" value="P:cell wall organization"/>
    <property type="evidence" value="ECO:0007669"/>
    <property type="project" value="UniProtKB-KW"/>
</dbReference>
<accession>A0A914VDN1</accession>
<dbReference type="WBParaSite" id="PSAMB.scaffold1844size27364.g15196.t1">
    <property type="protein sequence ID" value="PSAMB.scaffold1844size27364.g15196.t1"/>
    <property type="gene ID" value="PSAMB.scaffold1844size27364.g15196"/>
</dbReference>